<sequence>MVGIFVESLDEYPFASSLEGGFYLASYARMQVVPSGENFIQVGRISGLRLKKGDRVLVIPINKKGEVPKEFQAKLQDDIKLDI</sequence>
<reference evidence="2 4" key="1">
    <citation type="submission" date="2016-11" db="EMBL/GenBank/DDBJ databases">
        <authorList>
            <person name="Jaros S."/>
            <person name="Januszkiewicz K."/>
            <person name="Wedrychowicz H."/>
        </authorList>
    </citation>
    <scope>NUCLEOTIDE SEQUENCE [LARGE SCALE GENOMIC DNA]</scope>
    <source>
        <strain evidence="2 4">DSM 784</strain>
    </source>
</reference>
<evidence type="ECO:0000313" key="5">
    <source>
        <dbReference type="Proteomes" id="UP001326715"/>
    </source>
</evidence>
<organism evidence="2 4">
    <name type="scientific">Chitinophaga sancti</name>
    <dbReference type="NCBI Taxonomy" id="1004"/>
    <lineage>
        <taxon>Bacteria</taxon>
        <taxon>Pseudomonadati</taxon>
        <taxon>Bacteroidota</taxon>
        <taxon>Chitinophagia</taxon>
        <taxon>Chitinophagales</taxon>
        <taxon>Chitinophagaceae</taxon>
        <taxon>Chitinophaga</taxon>
    </lineage>
</organism>
<dbReference type="InterPro" id="IPR029476">
    <property type="entry name" value="DNase_NucA_NucB"/>
</dbReference>
<evidence type="ECO:0000313" key="2">
    <source>
        <dbReference type="EMBL" id="SFW91292.1"/>
    </source>
</evidence>
<dbReference type="EMBL" id="FPIZ01000068">
    <property type="protein sequence ID" value="SFW91292.1"/>
    <property type="molecule type" value="Genomic_DNA"/>
</dbReference>
<dbReference type="AlphaFoldDB" id="A0A1K1T441"/>
<evidence type="ECO:0000313" key="3">
    <source>
        <dbReference type="EMBL" id="WQG89023.1"/>
    </source>
</evidence>
<dbReference type="STRING" id="1004.SAMN05661012_06760"/>
<feature type="domain" description="Deoxyribonuclease NucA/NucB" evidence="1">
    <location>
        <begin position="7"/>
        <end position="56"/>
    </location>
</feature>
<dbReference type="Proteomes" id="UP001326715">
    <property type="component" value="Chromosome"/>
</dbReference>
<evidence type="ECO:0000313" key="4">
    <source>
        <dbReference type="Proteomes" id="UP000183788"/>
    </source>
</evidence>
<dbReference type="OrthoDB" id="2751008at2"/>
<keyword evidence="5" id="KW-1185">Reference proteome</keyword>
<gene>
    <name evidence="2" type="ORF">SAMN05661012_06760</name>
    <name evidence="3" type="ORF">SR876_29260</name>
</gene>
<evidence type="ECO:0000259" key="1">
    <source>
        <dbReference type="Pfam" id="PF14040"/>
    </source>
</evidence>
<dbReference type="Proteomes" id="UP000183788">
    <property type="component" value="Unassembled WGS sequence"/>
</dbReference>
<dbReference type="Pfam" id="PF14040">
    <property type="entry name" value="DNase_NucA_NucB"/>
    <property type="match status" value="1"/>
</dbReference>
<dbReference type="RefSeq" id="WP_072366805.1">
    <property type="nucleotide sequence ID" value="NZ_CP139972.1"/>
</dbReference>
<name>A0A1K1T441_9BACT</name>
<proteinExistence type="predicted"/>
<dbReference type="EMBL" id="CP140154">
    <property type="protein sequence ID" value="WQG89023.1"/>
    <property type="molecule type" value="Genomic_DNA"/>
</dbReference>
<protein>
    <recommendedName>
        <fullName evidence="1">Deoxyribonuclease NucA/NucB domain-containing protein</fullName>
    </recommendedName>
</protein>
<accession>A0A1K1T441</accession>
<reference evidence="3 5" key="2">
    <citation type="submission" date="2023-11" db="EMBL/GenBank/DDBJ databases">
        <title>MicrobeMod: A computational toolkit for identifying prokaryotic methylation and restriction-modification with nanopore sequencing.</title>
        <authorList>
            <person name="Crits-Christoph A."/>
            <person name="Kang S.C."/>
            <person name="Lee H."/>
            <person name="Ostrov N."/>
        </authorList>
    </citation>
    <scope>NUCLEOTIDE SEQUENCE [LARGE SCALE GENOMIC DNA]</scope>
    <source>
        <strain evidence="3 5">ATCC 23090</strain>
    </source>
</reference>